<feature type="domain" description="ORC1/DEAH AAA+ ATPase" evidence="2">
    <location>
        <begin position="132"/>
        <end position="279"/>
    </location>
</feature>
<comment type="caution">
    <text evidence="3">The sequence shown here is derived from an EMBL/GenBank/DDBJ whole genome shotgun (WGS) entry which is preliminary data.</text>
</comment>
<evidence type="ECO:0000313" key="3">
    <source>
        <dbReference type="EMBL" id="MFC3200545.1"/>
    </source>
</evidence>
<evidence type="ECO:0000256" key="1">
    <source>
        <dbReference type="SAM" id="MobiDB-lite"/>
    </source>
</evidence>
<dbReference type="SUPFAM" id="SSF52540">
    <property type="entry name" value="P-loop containing nucleoside triphosphate hydrolases"/>
    <property type="match status" value="1"/>
</dbReference>
<keyword evidence="4" id="KW-1185">Reference proteome</keyword>
<sequence>MTQTNLNKVMQAVYSKHPDPVLNGNPLTEALTVMLKREEVIKKLHKPHPTANDFTEFQSFYKKTQINHFRKVVSPHPHSFYMYHKFMELILCGYVDRNPFEPNYLNQRTTIGENAIEGVYDDNLNLSFSISSAPSCVVTGISGTSKTTTVRSVLSLIPQVIEHESFHGEPFQTKQLTYVSFDCAASKSPKALALSFFAAVDAVLNTQYFKTWEKRSKESVERFYANMQLVATKHHIGLIHIDEVQFFLKHITSSDSPNLTVIESLFNKIGIPVVLSCTLEGLELFEPIPSKDQSKYLDMTTTRRMLDDREFVFGTYPLDSDEFNKIFTDFFPETICRGGVPTDAFKAEFHRLSVGIPAIINRLAKLHHEQVIITKKKTDDIAILNQVYKTQFRHIDFALEQLRMVEQTDSPNESQLKNYEEALPRDNKGNAVWENKKKDDIDKPPVVHQVPDIPEYGGPEDNNSNLIDDDNFESGF</sequence>
<dbReference type="GO" id="GO:0005524">
    <property type="term" value="F:ATP binding"/>
    <property type="evidence" value="ECO:0007669"/>
    <property type="project" value="UniProtKB-KW"/>
</dbReference>
<dbReference type="Gene3D" id="3.40.50.300">
    <property type="entry name" value="P-loop containing nucleotide triphosphate hydrolases"/>
    <property type="match status" value="1"/>
</dbReference>
<dbReference type="InterPro" id="IPR049945">
    <property type="entry name" value="AAA_22"/>
</dbReference>
<dbReference type="InterPro" id="IPR027417">
    <property type="entry name" value="P-loop_NTPase"/>
</dbReference>
<protein>
    <submittedName>
        <fullName evidence="3">ATP-binding protein</fullName>
    </submittedName>
</protein>
<dbReference type="EMBL" id="JBHRSX010000006">
    <property type="protein sequence ID" value="MFC3200545.1"/>
    <property type="molecule type" value="Genomic_DNA"/>
</dbReference>
<evidence type="ECO:0000259" key="2">
    <source>
        <dbReference type="Pfam" id="PF13401"/>
    </source>
</evidence>
<organism evidence="3 4">
    <name type="scientific">Alteromonas oceani</name>
    <dbReference type="NCBI Taxonomy" id="2071609"/>
    <lineage>
        <taxon>Bacteria</taxon>
        <taxon>Pseudomonadati</taxon>
        <taxon>Pseudomonadota</taxon>
        <taxon>Gammaproteobacteria</taxon>
        <taxon>Alteromonadales</taxon>
        <taxon>Alteromonadaceae</taxon>
        <taxon>Alteromonas/Salinimonas group</taxon>
        <taxon>Alteromonas</taxon>
    </lineage>
</organism>
<reference evidence="4" key="1">
    <citation type="journal article" date="2019" name="Int. J. Syst. Evol. Microbiol.">
        <title>The Global Catalogue of Microorganisms (GCM) 10K type strain sequencing project: providing services to taxonomists for standard genome sequencing and annotation.</title>
        <authorList>
            <consortium name="The Broad Institute Genomics Platform"/>
            <consortium name="The Broad Institute Genome Sequencing Center for Infectious Disease"/>
            <person name="Wu L."/>
            <person name="Ma J."/>
        </authorList>
    </citation>
    <scope>NUCLEOTIDE SEQUENCE [LARGE SCALE GENOMIC DNA]</scope>
    <source>
        <strain evidence="4">KCTC 52449</strain>
    </source>
</reference>
<name>A0ABV7JU55_9ALTE</name>
<keyword evidence="3" id="KW-0547">Nucleotide-binding</keyword>
<dbReference type="Proteomes" id="UP001595477">
    <property type="component" value="Unassembled WGS sequence"/>
</dbReference>
<accession>A0ABV7JU55</accession>
<dbReference type="RefSeq" id="WP_123326070.1">
    <property type="nucleotide sequence ID" value="NZ_JBHRSX010000006.1"/>
</dbReference>
<keyword evidence="3" id="KW-0067">ATP-binding</keyword>
<gene>
    <name evidence="3" type="ORF">ACFOEW_01780</name>
</gene>
<feature type="compositionally biased region" description="Acidic residues" evidence="1">
    <location>
        <begin position="467"/>
        <end position="476"/>
    </location>
</feature>
<feature type="compositionally biased region" description="Basic and acidic residues" evidence="1">
    <location>
        <begin position="421"/>
        <end position="445"/>
    </location>
</feature>
<dbReference type="Pfam" id="PF13401">
    <property type="entry name" value="AAA_22"/>
    <property type="match status" value="1"/>
</dbReference>
<evidence type="ECO:0000313" key="4">
    <source>
        <dbReference type="Proteomes" id="UP001595477"/>
    </source>
</evidence>
<proteinExistence type="predicted"/>
<feature type="region of interest" description="Disordered" evidence="1">
    <location>
        <begin position="421"/>
        <end position="476"/>
    </location>
</feature>